<evidence type="ECO:0000256" key="16">
    <source>
        <dbReference type="SAM" id="Coils"/>
    </source>
</evidence>
<dbReference type="Gene3D" id="3.40.50.2300">
    <property type="match status" value="1"/>
</dbReference>
<dbReference type="InterPro" id="IPR036097">
    <property type="entry name" value="HisK_dim/P_sf"/>
</dbReference>
<dbReference type="Pfam" id="PF00072">
    <property type="entry name" value="Response_reg"/>
    <property type="match status" value="1"/>
</dbReference>
<dbReference type="InterPro" id="IPR035965">
    <property type="entry name" value="PAS-like_dom_sf"/>
</dbReference>
<dbReference type="PROSITE" id="PS50109">
    <property type="entry name" value="HIS_KIN"/>
    <property type="match status" value="1"/>
</dbReference>
<dbReference type="AlphaFoldDB" id="A0A2W1JM50"/>
<evidence type="ECO:0000256" key="12">
    <source>
        <dbReference type="ARBA" id="ARBA00023012"/>
    </source>
</evidence>
<evidence type="ECO:0000313" key="22">
    <source>
        <dbReference type="Proteomes" id="UP000248857"/>
    </source>
</evidence>
<evidence type="ECO:0000256" key="13">
    <source>
        <dbReference type="ARBA" id="ARBA00023136"/>
    </source>
</evidence>
<keyword evidence="10" id="KW-0067">ATP-binding</keyword>
<dbReference type="InterPro" id="IPR000700">
    <property type="entry name" value="PAS-assoc_C"/>
</dbReference>
<dbReference type="EC" id="2.7.13.3" evidence="4"/>
<dbReference type="OrthoDB" id="568844at2"/>
<evidence type="ECO:0000256" key="10">
    <source>
        <dbReference type="ARBA" id="ARBA00022840"/>
    </source>
</evidence>
<dbReference type="InterPro" id="IPR029016">
    <property type="entry name" value="GAF-like_dom_sf"/>
</dbReference>
<dbReference type="Pfam" id="PF00512">
    <property type="entry name" value="HisKA"/>
    <property type="match status" value="1"/>
</dbReference>
<dbReference type="Gene3D" id="3.30.450.20">
    <property type="entry name" value="PAS domain"/>
    <property type="match status" value="1"/>
</dbReference>
<dbReference type="Proteomes" id="UP000248857">
    <property type="component" value="Unassembled WGS sequence"/>
</dbReference>
<dbReference type="SMART" id="SM00086">
    <property type="entry name" value="PAC"/>
    <property type="match status" value="1"/>
</dbReference>
<evidence type="ECO:0000256" key="4">
    <source>
        <dbReference type="ARBA" id="ARBA00012438"/>
    </source>
</evidence>
<dbReference type="InterPro" id="IPR001789">
    <property type="entry name" value="Sig_transdc_resp-reg_receiver"/>
</dbReference>
<accession>A0A2W1JM50</accession>
<evidence type="ECO:0000256" key="5">
    <source>
        <dbReference type="ARBA" id="ARBA00022553"/>
    </source>
</evidence>
<dbReference type="InterPro" id="IPR003661">
    <property type="entry name" value="HisK_dim/P_dom"/>
</dbReference>
<feature type="domain" description="Histidine kinase" evidence="17">
    <location>
        <begin position="678"/>
        <end position="911"/>
    </location>
</feature>
<sequence>MTTLDLAPFNLLKTPIFIFDPDRMQIWWANQAGLTVWQATSLDELRDRDHPNVEPSDLRTYQQQIQQGATVIAQWRIGSVAGSTVARCLLSPIEIEAGRIALLVEVMPVLSNLLSQRSSPQPSQPLELSSAQINLLEHITEDVHSSLKTQQLVQTQHSLQNIAERLGDGFRVSRCHIYLYSDESEPHLAAVAEYQTSNFLSLVGLKFPVASNPCAQKLLAVDQPIAIKDVPENSQLDSLCSQILTPALRSMVTVRTSHQQQPNGAIILSQCNALREWTPDELQTLELIAHQVGLALAQVQHLERDQPFLPQYKVLSAQDDGTAERQLREARAQATFQQAAVGLAESDTRTGCLTHVNHRFCEMVGYTEAELCGGMRITDITHPEDLESSLESIKAIVSGQVPHLRLQKRYLCKDASILKAETTVSVIHSPVSDASYCLAVVQDMTEQAQVEQALEQQVQRELLLRDITQEIRQSLDAQQIFQTTVKRIGEAFQVSRCHIHYYFSETQAFPIVGEYLSEGYGSTLGVNISVEETPCVQEVLAQEQALGVTNVYHDPGLQRAIPVDRELELKSALMVRTSYQGQPNGAIVLHHCGPPLSRPDFMALPAAEQEQLTRQWTSEEIALLEAVASQVGIALAHAQLLEQEKLQRQELTQKNAALAQAKREADLANRAKSNFLANMSHELRTPLNGILGYGQILRRSNALSSQEQKGIRVILECGEHLLNLIDDLLDLSKIEVERMELQAADIHFPDFLMELVNISQMKAKQKGLNFFYHLSPALPSAIHADEKRLRQVLMNLLDNALKFTLQGSVTFSVDCDQYAQPLHQAPQHQSFSQVQRLRFKVVDTGVGIPPDDLTRIFLPFEQAAEGDFRRRGTGLGLAVSQKIMILLGGEIQVRSRLQEGSIFSVIVDLPVVPARENATARFKDTSTVVSYQGESKTLLIVDDQTSNREMFSDVLGRLGFKVLKASNGQEGLETAIECQPDLILVDLVMPVMDGLEMSRALRNVPELQHVPVIASSASVSPLDRQRSRDAGCNAFIPKPVQVDQLLHLLQQYLHLQWVKQHVPNIQVDERPSEQKLKLPPIDRLEAFYYLAQKGSIYEILDELEPLEQADEALQPFCCYLAHLIDDLQVNQLKAFLTTALKSPRH</sequence>
<dbReference type="SUPFAM" id="SSF47384">
    <property type="entry name" value="Homodimeric domain of signal transducing histidine kinase"/>
    <property type="match status" value="1"/>
</dbReference>
<dbReference type="CDD" id="cd16922">
    <property type="entry name" value="HATPase_EvgS-ArcB-TorS-like"/>
    <property type="match status" value="1"/>
</dbReference>
<keyword evidence="9" id="KW-0418">Kinase</keyword>
<dbReference type="GO" id="GO:0016020">
    <property type="term" value="C:membrane"/>
    <property type="evidence" value="ECO:0007669"/>
    <property type="project" value="UniProtKB-SubCell"/>
</dbReference>
<feature type="domain" description="PAS" evidence="19">
    <location>
        <begin position="328"/>
        <end position="400"/>
    </location>
</feature>
<feature type="coiled-coil region" evidence="16">
    <location>
        <begin position="641"/>
        <end position="678"/>
    </location>
</feature>
<feature type="modified residue" description="4-aspartylphosphate" evidence="15">
    <location>
        <position position="986"/>
    </location>
</feature>
<evidence type="ECO:0000256" key="2">
    <source>
        <dbReference type="ARBA" id="ARBA00004370"/>
    </source>
</evidence>
<evidence type="ECO:0000259" key="17">
    <source>
        <dbReference type="PROSITE" id="PS50109"/>
    </source>
</evidence>
<dbReference type="CDD" id="cd00130">
    <property type="entry name" value="PAS"/>
    <property type="match status" value="1"/>
</dbReference>
<dbReference type="SMART" id="SM00388">
    <property type="entry name" value="HisKA"/>
    <property type="match status" value="1"/>
</dbReference>
<dbReference type="PROSITE" id="PS50112">
    <property type="entry name" value="PAS"/>
    <property type="match status" value="1"/>
</dbReference>
<comment type="catalytic activity">
    <reaction evidence="1">
        <text>ATP + protein L-histidine = ADP + protein N-phospho-L-histidine.</text>
        <dbReference type="EC" id="2.7.13.3"/>
    </reaction>
</comment>
<gene>
    <name evidence="21" type="primary">rpfC_1</name>
    <name evidence="21" type="ORF">C1752_01003</name>
</gene>
<evidence type="ECO:0000259" key="20">
    <source>
        <dbReference type="PROSITE" id="PS50113"/>
    </source>
</evidence>
<proteinExistence type="inferred from homology"/>
<evidence type="ECO:0000256" key="9">
    <source>
        <dbReference type="ARBA" id="ARBA00022777"/>
    </source>
</evidence>
<dbReference type="PROSITE" id="PS50110">
    <property type="entry name" value="RESPONSE_REGULATORY"/>
    <property type="match status" value="1"/>
</dbReference>
<keyword evidence="22" id="KW-1185">Reference proteome</keyword>
<dbReference type="EMBL" id="PQWO01000002">
    <property type="protein sequence ID" value="PZD74450.1"/>
    <property type="molecule type" value="Genomic_DNA"/>
</dbReference>
<dbReference type="GO" id="GO:0000155">
    <property type="term" value="F:phosphorelay sensor kinase activity"/>
    <property type="evidence" value="ECO:0007669"/>
    <property type="project" value="InterPro"/>
</dbReference>
<dbReference type="InterPro" id="IPR003594">
    <property type="entry name" value="HATPase_dom"/>
</dbReference>
<dbReference type="SMART" id="SM00065">
    <property type="entry name" value="GAF"/>
    <property type="match status" value="2"/>
</dbReference>
<evidence type="ECO:0000256" key="15">
    <source>
        <dbReference type="PROSITE-ProRule" id="PRU00169"/>
    </source>
</evidence>
<dbReference type="PANTHER" id="PTHR45339">
    <property type="entry name" value="HYBRID SIGNAL TRANSDUCTION HISTIDINE KINASE J"/>
    <property type="match status" value="1"/>
</dbReference>
<dbReference type="InterPro" id="IPR036890">
    <property type="entry name" value="HATPase_C_sf"/>
</dbReference>
<dbReference type="PROSITE" id="PS50113">
    <property type="entry name" value="PAC"/>
    <property type="match status" value="1"/>
</dbReference>
<dbReference type="SUPFAM" id="SSF55874">
    <property type="entry name" value="ATPase domain of HSP90 chaperone/DNA topoisomerase II/histidine kinase"/>
    <property type="match status" value="1"/>
</dbReference>
<evidence type="ECO:0000313" key="21">
    <source>
        <dbReference type="EMBL" id="PZD74450.1"/>
    </source>
</evidence>
<dbReference type="NCBIfam" id="TIGR00229">
    <property type="entry name" value="sensory_box"/>
    <property type="match status" value="1"/>
</dbReference>
<dbReference type="SMART" id="SM00448">
    <property type="entry name" value="REC"/>
    <property type="match status" value="1"/>
</dbReference>
<feature type="domain" description="PAC" evidence="20">
    <location>
        <begin position="404"/>
        <end position="456"/>
    </location>
</feature>
<dbReference type="RefSeq" id="WP_158535016.1">
    <property type="nucleotide sequence ID" value="NZ_CAWNWM010000002.1"/>
</dbReference>
<dbReference type="FunFam" id="3.30.565.10:FF:000010">
    <property type="entry name" value="Sensor histidine kinase RcsC"/>
    <property type="match status" value="1"/>
</dbReference>
<evidence type="ECO:0000259" key="19">
    <source>
        <dbReference type="PROSITE" id="PS50112"/>
    </source>
</evidence>
<comment type="subcellular location">
    <subcellularLocation>
        <location evidence="2">Membrane</location>
    </subcellularLocation>
</comment>
<dbReference type="Gene3D" id="3.30.565.10">
    <property type="entry name" value="Histidine kinase-like ATPase, C-terminal domain"/>
    <property type="match status" value="1"/>
</dbReference>
<keyword evidence="12" id="KW-0902">Two-component regulatory system</keyword>
<dbReference type="PANTHER" id="PTHR45339:SF3">
    <property type="entry name" value="HISTIDINE KINASE"/>
    <property type="match status" value="1"/>
</dbReference>
<dbReference type="InterPro" id="IPR004358">
    <property type="entry name" value="Sig_transdc_His_kin-like_C"/>
</dbReference>
<dbReference type="SMART" id="SM00387">
    <property type="entry name" value="HATPase_c"/>
    <property type="match status" value="1"/>
</dbReference>
<dbReference type="GO" id="GO:0005524">
    <property type="term" value="F:ATP binding"/>
    <property type="evidence" value="ECO:0007669"/>
    <property type="project" value="UniProtKB-KW"/>
</dbReference>
<dbReference type="InterPro" id="IPR013655">
    <property type="entry name" value="PAS_fold_3"/>
</dbReference>
<dbReference type="SMART" id="SM00091">
    <property type="entry name" value="PAS"/>
    <property type="match status" value="2"/>
</dbReference>
<dbReference type="Pfam" id="PF02518">
    <property type="entry name" value="HATPase_c"/>
    <property type="match status" value="1"/>
</dbReference>
<dbReference type="SUPFAM" id="SSF55785">
    <property type="entry name" value="PYP-like sensor domain (PAS domain)"/>
    <property type="match status" value="1"/>
</dbReference>
<feature type="domain" description="Response regulatory" evidence="18">
    <location>
        <begin position="937"/>
        <end position="1053"/>
    </location>
</feature>
<dbReference type="InterPro" id="IPR000014">
    <property type="entry name" value="PAS"/>
</dbReference>
<evidence type="ECO:0000259" key="18">
    <source>
        <dbReference type="PROSITE" id="PS50110"/>
    </source>
</evidence>
<evidence type="ECO:0000256" key="6">
    <source>
        <dbReference type="ARBA" id="ARBA00022679"/>
    </source>
</evidence>
<keyword evidence="5 15" id="KW-0597">Phosphoprotein</keyword>
<keyword evidence="11" id="KW-1133">Transmembrane helix</keyword>
<reference evidence="21 22" key="1">
    <citation type="journal article" date="2018" name="Sci. Rep.">
        <title>A novel species of the marine cyanobacterium Acaryochloris with a unique pigment content and lifestyle.</title>
        <authorList>
            <person name="Partensky F."/>
            <person name="Six C."/>
            <person name="Ratin M."/>
            <person name="Garczarek L."/>
            <person name="Vaulot D."/>
            <person name="Probert I."/>
            <person name="Calteau A."/>
            <person name="Gourvil P."/>
            <person name="Marie D."/>
            <person name="Grebert T."/>
            <person name="Bouchier C."/>
            <person name="Le Panse S."/>
            <person name="Gachenot M."/>
            <person name="Rodriguez F."/>
            <person name="Garrido J.L."/>
        </authorList>
    </citation>
    <scope>NUCLEOTIDE SEQUENCE [LARGE SCALE GENOMIC DNA]</scope>
    <source>
        <strain evidence="21 22">RCC1774</strain>
    </source>
</reference>
<evidence type="ECO:0000256" key="11">
    <source>
        <dbReference type="ARBA" id="ARBA00022989"/>
    </source>
</evidence>
<name>A0A2W1JM50_9CYAN</name>
<dbReference type="InterPro" id="IPR003018">
    <property type="entry name" value="GAF"/>
</dbReference>
<evidence type="ECO:0000256" key="14">
    <source>
        <dbReference type="ARBA" id="ARBA00074306"/>
    </source>
</evidence>
<organism evidence="21 22">
    <name type="scientific">Acaryochloris thomasi RCC1774</name>
    <dbReference type="NCBI Taxonomy" id="1764569"/>
    <lineage>
        <taxon>Bacteria</taxon>
        <taxon>Bacillati</taxon>
        <taxon>Cyanobacteriota</taxon>
        <taxon>Cyanophyceae</taxon>
        <taxon>Acaryochloridales</taxon>
        <taxon>Acaryochloridaceae</taxon>
        <taxon>Acaryochloris</taxon>
        <taxon>Acaryochloris thomasi</taxon>
    </lineage>
</organism>
<keyword evidence="6 21" id="KW-0808">Transferase</keyword>
<comment type="similarity">
    <text evidence="3">In the N-terminal section; belongs to the phytochrome family.</text>
</comment>
<dbReference type="InterPro" id="IPR001610">
    <property type="entry name" value="PAC"/>
</dbReference>
<dbReference type="SUPFAM" id="SSF55781">
    <property type="entry name" value="GAF domain-like"/>
    <property type="match status" value="2"/>
</dbReference>
<dbReference type="CDD" id="cd00082">
    <property type="entry name" value="HisKA"/>
    <property type="match status" value="1"/>
</dbReference>
<dbReference type="PRINTS" id="PR00344">
    <property type="entry name" value="BCTRLSENSOR"/>
</dbReference>
<evidence type="ECO:0000256" key="8">
    <source>
        <dbReference type="ARBA" id="ARBA00022741"/>
    </source>
</evidence>
<comment type="caution">
    <text evidence="21">The sequence shown here is derived from an EMBL/GenBank/DDBJ whole genome shotgun (WGS) entry which is preliminary data.</text>
</comment>
<protein>
    <recommendedName>
        <fullName evidence="14">Circadian input-output histidine kinase CikA</fullName>
        <ecNumber evidence="4">2.7.13.3</ecNumber>
    </recommendedName>
</protein>
<dbReference type="SUPFAM" id="SSF52172">
    <property type="entry name" value="CheY-like"/>
    <property type="match status" value="1"/>
</dbReference>
<keyword evidence="7" id="KW-0812">Transmembrane</keyword>
<dbReference type="Pfam" id="PF08447">
    <property type="entry name" value="PAS_3"/>
    <property type="match status" value="1"/>
</dbReference>
<evidence type="ECO:0000256" key="1">
    <source>
        <dbReference type="ARBA" id="ARBA00000085"/>
    </source>
</evidence>
<dbReference type="FunFam" id="1.10.287.130:FF:000004">
    <property type="entry name" value="Ethylene receptor 1"/>
    <property type="match status" value="1"/>
</dbReference>
<dbReference type="Pfam" id="PF01590">
    <property type="entry name" value="GAF"/>
    <property type="match status" value="2"/>
</dbReference>
<dbReference type="Gene3D" id="1.10.287.130">
    <property type="match status" value="1"/>
</dbReference>
<keyword evidence="16" id="KW-0175">Coiled coil</keyword>
<keyword evidence="13" id="KW-0472">Membrane</keyword>
<evidence type="ECO:0000256" key="7">
    <source>
        <dbReference type="ARBA" id="ARBA00022692"/>
    </source>
</evidence>
<dbReference type="Gene3D" id="3.30.450.40">
    <property type="match status" value="2"/>
</dbReference>
<keyword evidence="8" id="KW-0547">Nucleotide-binding</keyword>
<dbReference type="InterPro" id="IPR011006">
    <property type="entry name" value="CheY-like_superfamily"/>
</dbReference>
<dbReference type="InterPro" id="IPR005467">
    <property type="entry name" value="His_kinase_dom"/>
</dbReference>
<evidence type="ECO:0000256" key="3">
    <source>
        <dbReference type="ARBA" id="ARBA00006402"/>
    </source>
</evidence>